<keyword evidence="1" id="KW-1133">Transmembrane helix</keyword>
<keyword evidence="1" id="KW-0812">Transmembrane</keyword>
<proteinExistence type="predicted"/>
<feature type="transmembrane region" description="Helical" evidence="1">
    <location>
        <begin position="6"/>
        <end position="27"/>
    </location>
</feature>
<reference evidence="2 3" key="1">
    <citation type="journal article" date="2016" name="Nat. Commun.">
        <title>Thousands of microbial genomes shed light on interconnected biogeochemical processes in an aquifer system.</title>
        <authorList>
            <person name="Anantharaman K."/>
            <person name="Brown C.T."/>
            <person name="Hug L.A."/>
            <person name="Sharon I."/>
            <person name="Castelle C.J."/>
            <person name="Probst A.J."/>
            <person name="Thomas B.C."/>
            <person name="Singh A."/>
            <person name="Wilkins M.J."/>
            <person name="Karaoz U."/>
            <person name="Brodie E.L."/>
            <person name="Williams K.H."/>
            <person name="Hubbard S.S."/>
            <person name="Banfield J.F."/>
        </authorList>
    </citation>
    <scope>NUCLEOTIDE SEQUENCE [LARGE SCALE GENOMIC DNA]</scope>
</reference>
<sequence>MDAFLLTVYLVLLLMALIYAGIVIYHVAKYRQDDLPPRQGYYALKILWLYLIVVGVVLIASISLAVVMTLAA</sequence>
<organism evidence="2 3">
    <name type="scientific">candidate division Kazan bacterium RBG_13_50_9</name>
    <dbReference type="NCBI Taxonomy" id="1798535"/>
    <lineage>
        <taxon>Bacteria</taxon>
        <taxon>Bacteria division Kazan-3B-28</taxon>
    </lineage>
</organism>
<gene>
    <name evidence="2" type="ORF">A2V68_00275</name>
</gene>
<evidence type="ECO:0000256" key="1">
    <source>
        <dbReference type="SAM" id="Phobius"/>
    </source>
</evidence>
<name>A0A1F4NTJ0_UNCK3</name>
<evidence type="ECO:0000313" key="3">
    <source>
        <dbReference type="Proteomes" id="UP000176651"/>
    </source>
</evidence>
<protein>
    <submittedName>
        <fullName evidence="2">Uncharacterized protein</fullName>
    </submittedName>
</protein>
<dbReference type="EMBL" id="META01000003">
    <property type="protein sequence ID" value="OGB74202.1"/>
    <property type="molecule type" value="Genomic_DNA"/>
</dbReference>
<dbReference type="Proteomes" id="UP000176651">
    <property type="component" value="Unassembled WGS sequence"/>
</dbReference>
<evidence type="ECO:0000313" key="2">
    <source>
        <dbReference type="EMBL" id="OGB74202.1"/>
    </source>
</evidence>
<keyword evidence="1" id="KW-0472">Membrane</keyword>
<accession>A0A1F4NTJ0</accession>
<dbReference type="STRING" id="1798535.A2V68_00275"/>
<dbReference type="AlphaFoldDB" id="A0A1F4NTJ0"/>
<feature type="transmembrane region" description="Helical" evidence="1">
    <location>
        <begin position="47"/>
        <end position="71"/>
    </location>
</feature>
<comment type="caution">
    <text evidence="2">The sequence shown here is derived from an EMBL/GenBank/DDBJ whole genome shotgun (WGS) entry which is preliminary data.</text>
</comment>